<reference evidence="1" key="3">
    <citation type="journal article" date="2021" name="World Allergy Organ. J.">
        <title>Chromosome-level assembly of Dermatophagoides farinae genome and transcriptome reveals two novel allergens Der f 37 and Der f 39.</title>
        <authorList>
            <person name="Chen J."/>
            <person name="Cai Z."/>
            <person name="Fan D."/>
            <person name="Hu J."/>
            <person name="Hou Y."/>
            <person name="He Y."/>
            <person name="Zhang Z."/>
            <person name="Zhao Z."/>
            <person name="Gao P."/>
            <person name="Hu W."/>
            <person name="Sun J."/>
            <person name="Li J."/>
            <person name="Ji K."/>
        </authorList>
    </citation>
    <scope>NUCLEOTIDE SEQUENCE</scope>
    <source>
        <strain evidence="1">JKM2019</strain>
    </source>
</reference>
<dbReference type="Proteomes" id="UP000828236">
    <property type="component" value="Unassembled WGS sequence"/>
</dbReference>
<dbReference type="EMBL" id="ASGP02000001">
    <property type="protein sequence ID" value="KAH9526335.1"/>
    <property type="molecule type" value="Genomic_DNA"/>
</dbReference>
<sequence>MKPKNSKPIRNQVKKMKNKFEEKIVADYHRSKKDGKRLEQTTKKADSGDEEIFYEICSDTNYSKLFNDFQEFIRQHINNSFGIKIDDTGLNFEHFIQLLNQCDGNLEEMMKNFRLDFRPQILVVKNHNVCTLNEQNLTTDQNENETLLFGDNQQIEMVDAELKKIDNKNADSTLMQPTNLTNEETYIYPNELSFKF</sequence>
<reference evidence="2" key="1">
    <citation type="submission" date="2013-05" db="EMBL/GenBank/DDBJ databases">
        <authorList>
            <person name="Yim A.K.Y."/>
            <person name="Chan T.F."/>
            <person name="Ji K.M."/>
            <person name="Liu X.Y."/>
            <person name="Zhou J.W."/>
            <person name="Li R.Q."/>
            <person name="Yang K.Y."/>
            <person name="Li J."/>
            <person name="Li M."/>
            <person name="Law P.T.W."/>
            <person name="Wu Y.L."/>
            <person name="Cai Z.L."/>
            <person name="Qin H."/>
            <person name="Bao Y."/>
            <person name="Leung R.K.K."/>
            <person name="Ng P.K.S."/>
            <person name="Zou J."/>
            <person name="Zhong X.J."/>
            <person name="Ran P.X."/>
            <person name="Zhong N.S."/>
            <person name="Liu Z.G."/>
            <person name="Tsui S.K.W."/>
        </authorList>
    </citation>
    <scope>NUCLEOTIDE SEQUENCE</scope>
    <source>
        <strain evidence="2">Derf</strain>
        <tissue evidence="2">Whole organism</tissue>
    </source>
</reference>
<keyword evidence="3" id="KW-1185">Reference proteome</keyword>
<dbReference type="EMBL" id="SDOV01000005">
    <property type="protein sequence ID" value="KAH7640771.1"/>
    <property type="molecule type" value="Genomic_DNA"/>
</dbReference>
<comment type="caution">
    <text evidence="2">The sequence shown here is derived from an EMBL/GenBank/DDBJ whole genome shotgun (WGS) entry which is preliminary data.</text>
</comment>
<protein>
    <submittedName>
        <fullName evidence="2">Uncharacterized protein</fullName>
    </submittedName>
</protein>
<evidence type="ECO:0000313" key="1">
    <source>
        <dbReference type="EMBL" id="KAH7640771.1"/>
    </source>
</evidence>
<organism evidence="2 3">
    <name type="scientific">Dermatophagoides farinae</name>
    <name type="common">American house dust mite</name>
    <dbReference type="NCBI Taxonomy" id="6954"/>
    <lineage>
        <taxon>Eukaryota</taxon>
        <taxon>Metazoa</taxon>
        <taxon>Ecdysozoa</taxon>
        <taxon>Arthropoda</taxon>
        <taxon>Chelicerata</taxon>
        <taxon>Arachnida</taxon>
        <taxon>Acari</taxon>
        <taxon>Acariformes</taxon>
        <taxon>Sarcoptiformes</taxon>
        <taxon>Astigmata</taxon>
        <taxon>Psoroptidia</taxon>
        <taxon>Analgoidea</taxon>
        <taxon>Pyroglyphidae</taxon>
        <taxon>Dermatophagoidinae</taxon>
        <taxon>Dermatophagoides</taxon>
    </lineage>
</organism>
<name>A0A922IA53_DERFA</name>
<gene>
    <name evidence="2" type="ORF">DERF_000433</name>
    <name evidence="1" type="ORF">HUG17_8240</name>
</gene>
<dbReference type="AlphaFoldDB" id="A0A922IA53"/>
<proteinExistence type="predicted"/>
<dbReference type="Proteomes" id="UP000790347">
    <property type="component" value="Unassembled WGS sequence"/>
</dbReference>
<evidence type="ECO:0000313" key="2">
    <source>
        <dbReference type="EMBL" id="KAH9526335.1"/>
    </source>
</evidence>
<reference evidence="1" key="2">
    <citation type="submission" date="2020-06" db="EMBL/GenBank/DDBJ databases">
        <authorList>
            <person name="Ji K."/>
            <person name="Li J."/>
        </authorList>
    </citation>
    <scope>NUCLEOTIDE SEQUENCE</scope>
    <source>
        <strain evidence="1">JKM2019</strain>
        <tissue evidence="1">Whole body</tissue>
    </source>
</reference>
<dbReference type="OrthoDB" id="10438601at2759"/>
<evidence type="ECO:0000313" key="3">
    <source>
        <dbReference type="Proteomes" id="UP000790347"/>
    </source>
</evidence>
<accession>A0A922IA53</accession>
<reference evidence="2" key="4">
    <citation type="journal article" date="2022" name="Res Sq">
        <title>Comparative Genomics Reveals Insights into the Divergent Evolution of Astigmatic Mites and Household Pest Adaptations.</title>
        <authorList>
            <person name="Xiong Q."/>
            <person name="Wan A.T.-Y."/>
            <person name="Liu X.-Y."/>
            <person name="Fung C.S.-H."/>
            <person name="Xiao X."/>
            <person name="Malainual N."/>
            <person name="Hou J."/>
            <person name="Wang L."/>
            <person name="Wang M."/>
            <person name="Yang K."/>
            <person name="Cui Y."/>
            <person name="Leung E."/>
            <person name="Nong W."/>
            <person name="Shin S.-K."/>
            <person name="Au S."/>
            <person name="Jeong K.Y."/>
            <person name="Chew F.T."/>
            <person name="Hui J."/>
            <person name="Leung T.F."/>
            <person name="Tungtrongchitr A."/>
            <person name="Zhong N."/>
            <person name="Liu Z."/>
            <person name="Tsui S."/>
        </authorList>
    </citation>
    <scope>NUCLEOTIDE SEQUENCE</scope>
    <source>
        <strain evidence="2">Derf</strain>
        <tissue evidence="2">Whole organism</tissue>
    </source>
</reference>